<reference evidence="11" key="1">
    <citation type="submission" date="2021-01" db="EMBL/GenBank/DDBJ databases">
        <authorList>
            <person name="Corre E."/>
            <person name="Pelletier E."/>
            <person name="Niang G."/>
            <person name="Scheremetjew M."/>
            <person name="Finn R."/>
            <person name="Kale V."/>
            <person name="Holt S."/>
            <person name="Cochrane G."/>
            <person name="Meng A."/>
            <person name="Brown T."/>
            <person name="Cohen L."/>
        </authorList>
    </citation>
    <scope>NUCLEOTIDE SEQUENCE</scope>
    <source>
        <strain evidence="11">Grunow 1884</strain>
    </source>
</reference>
<sequence length="281" mass="31919">MVFFSCDGCGEMLKKNQVDAHVYKCRSGCESVSCVDCSVSFYGDDYRTHTTCISEAERYEKTVYRGPKKGEANKSKKLTPQEAWMQIISIAAESAPSSIRQNMIQLAALDNVPRKEKQFRNFTTNSLRLRHREAGAIVDAMWKHLSKVREDEKKKKEGQQSGEATESNTTPNNPVEKQKSEEKIMAETPDHSGRLTNKPKNCDALSGEKASSKLVKKAMKKALKKAPKRKMKLKELRKEVQVHLVWKGDKKDLENIIMKQITANKKIKKEGKTIMFVDDSM</sequence>
<evidence type="ECO:0000256" key="2">
    <source>
        <dbReference type="ARBA" id="ARBA00022723"/>
    </source>
</evidence>
<dbReference type="GO" id="GO:0005730">
    <property type="term" value="C:nucleolus"/>
    <property type="evidence" value="ECO:0007669"/>
    <property type="project" value="TreeGrafter"/>
</dbReference>
<dbReference type="FunFam" id="3.30.1490.490:FF:000001">
    <property type="entry name" value="cell growth-regulating nucleolar protein-like"/>
    <property type="match status" value="1"/>
</dbReference>
<feature type="domain" description="Zinc finger C2H2 LYAR-type" evidence="9">
    <location>
        <begin position="32"/>
        <end position="59"/>
    </location>
</feature>
<accession>A0A7S2A780</accession>
<dbReference type="GO" id="GO:0003677">
    <property type="term" value="F:DNA binding"/>
    <property type="evidence" value="ECO:0007669"/>
    <property type="project" value="InterPro"/>
</dbReference>
<dbReference type="Pfam" id="PF08790">
    <property type="entry name" value="zf-LYAR"/>
    <property type="match status" value="1"/>
</dbReference>
<gene>
    <name evidence="11" type="ORF">OSIN01602_LOCUS20300</name>
</gene>
<keyword evidence="4 7" id="KW-0863">Zinc-finger</keyword>
<keyword evidence="5" id="KW-0862">Zinc</keyword>
<evidence type="ECO:0008006" key="12">
    <source>
        <dbReference type="Google" id="ProtNLM"/>
    </source>
</evidence>
<keyword evidence="2" id="KW-0479">Metal-binding</keyword>
<evidence type="ECO:0000313" key="11">
    <source>
        <dbReference type="EMBL" id="CAD9359998.1"/>
    </source>
</evidence>
<dbReference type="EMBL" id="HBGO01035150">
    <property type="protein sequence ID" value="CAD9359998.1"/>
    <property type="molecule type" value="Transcribed_RNA"/>
</dbReference>
<dbReference type="GO" id="GO:0000122">
    <property type="term" value="P:negative regulation of transcription by RNA polymerase II"/>
    <property type="evidence" value="ECO:0007669"/>
    <property type="project" value="TreeGrafter"/>
</dbReference>
<evidence type="ECO:0000256" key="5">
    <source>
        <dbReference type="ARBA" id="ARBA00022833"/>
    </source>
</evidence>
<dbReference type="PANTHER" id="PTHR13100">
    <property type="entry name" value="CELL GROWTH-REGULATING NUCLEOLAR PROTEIN LYAR"/>
    <property type="match status" value="1"/>
</dbReference>
<keyword evidence="6" id="KW-0539">Nucleus</keyword>
<dbReference type="InterPro" id="IPR036236">
    <property type="entry name" value="Znf_C2H2_sf"/>
</dbReference>
<comment type="subcellular location">
    <subcellularLocation>
        <location evidence="1">Nucleus</location>
    </subcellularLocation>
</comment>
<dbReference type="PANTHER" id="PTHR13100:SF10">
    <property type="entry name" value="CELL GROWTH-REGULATING NUCLEOLAR PROTEIN"/>
    <property type="match status" value="1"/>
</dbReference>
<evidence type="ECO:0000256" key="3">
    <source>
        <dbReference type="ARBA" id="ARBA00022737"/>
    </source>
</evidence>
<dbReference type="AlphaFoldDB" id="A0A7S2A780"/>
<proteinExistence type="predicted"/>
<dbReference type="PROSITE" id="PS51804">
    <property type="entry name" value="ZF_C2HC_LYAR"/>
    <property type="match status" value="2"/>
</dbReference>
<name>A0A7S2A780_TRICV</name>
<dbReference type="InterPro" id="IPR014898">
    <property type="entry name" value="Znf_C2H2_LYAR"/>
</dbReference>
<dbReference type="InterPro" id="IPR039999">
    <property type="entry name" value="LYAR"/>
</dbReference>
<feature type="compositionally biased region" description="Polar residues" evidence="8">
    <location>
        <begin position="159"/>
        <end position="175"/>
    </location>
</feature>
<dbReference type="InterPro" id="IPR058719">
    <property type="entry name" value="WHD_LYAR"/>
</dbReference>
<dbReference type="Pfam" id="PF25879">
    <property type="entry name" value="WHD_LYAR"/>
    <property type="match status" value="1"/>
</dbReference>
<dbReference type="Gene3D" id="3.30.1490.490">
    <property type="match status" value="1"/>
</dbReference>
<feature type="domain" description="Cell growth-regulating nucleolar protein-like winged helix" evidence="10">
    <location>
        <begin position="215"/>
        <end position="277"/>
    </location>
</feature>
<dbReference type="Gene3D" id="3.90.1010.20">
    <property type="match status" value="1"/>
</dbReference>
<dbReference type="SUPFAM" id="SSF57667">
    <property type="entry name" value="beta-beta-alpha zinc fingers"/>
    <property type="match status" value="2"/>
</dbReference>
<dbReference type="GO" id="GO:0006364">
    <property type="term" value="P:rRNA processing"/>
    <property type="evidence" value="ECO:0007669"/>
    <property type="project" value="TreeGrafter"/>
</dbReference>
<feature type="region of interest" description="Disordered" evidence="8">
    <location>
        <begin position="148"/>
        <end position="209"/>
    </location>
</feature>
<evidence type="ECO:0000259" key="9">
    <source>
        <dbReference type="Pfam" id="PF08790"/>
    </source>
</evidence>
<organism evidence="11">
    <name type="scientific">Trieres chinensis</name>
    <name type="common">Marine centric diatom</name>
    <name type="synonym">Odontella sinensis</name>
    <dbReference type="NCBI Taxonomy" id="1514140"/>
    <lineage>
        <taxon>Eukaryota</taxon>
        <taxon>Sar</taxon>
        <taxon>Stramenopiles</taxon>
        <taxon>Ochrophyta</taxon>
        <taxon>Bacillariophyta</taxon>
        <taxon>Mediophyceae</taxon>
        <taxon>Biddulphiophycidae</taxon>
        <taxon>Eupodiscales</taxon>
        <taxon>Parodontellaceae</taxon>
        <taxon>Trieres</taxon>
    </lineage>
</organism>
<keyword evidence="3" id="KW-0677">Repeat</keyword>
<evidence type="ECO:0000256" key="6">
    <source>
        <dbReference type="ARBA" id="ARBA00023242"/>
    </source>
</evidence>
<evidence type="ECO:0000256" key="8">
    <source>
        <dbReference type="SAM" id="MobiDB-lite"/>
    </source>
</evidence>
<protein>
    <recommendedName>
        <fullName evidence="12">Zinc finger C2H2 LYAR-type domain-containing protein</fullName>
    </recommendedName>
</protein>
<evidence type="ECO:0000256" key="4">
    <source>
        <dbReference type="ARBA" id="ARBA00022771"/>
    </source>
</evidence>
<evidence type="ECO:0000256" key="1">
    <source>
        <dbReference type="ARBA" id="ARBA00004123"/>
    </source>
</evidence>
<feature type="compositionally biased region" description="Basic and acidic residues" evidence="8">
    <location>
        <begin position="148"/>
        <end position="158"/>
    </location>
</feature>
<feature type="compositionally biased region" description="Basic and acidic residues" evidence="8">
    <location>
        <begin position="176"/>
        <end position="193"/>
    </location>
</feature>
<evidence type="ECO:0000259" key="10">
    <source>
        <dbReference type="Pfam" id="PF25879"/>
    </source>
</evidence>
<evidence type="ECO:0000256" key="7">
    <source>
        <dbReference type="PROSITE-ProRule" id="PRU01145"/>
    </source>
</evidence>
<dbReference type="GO" id="GO:0008270">
    <property type="term" value="F:zinc ion binding"/>
    <property type="evidence" value="ECO:0007669"/>
    <property type="project" value="UniProtKB-KW"/>
</dbReference>